<dbReference type="InterPro" id="IPR011711">
    <property type="entry name" value="GntR_C"/>
</dbReference>
<dbReference type="Gene3D" id="1.20.120.530">
    <property type="entry name" value="GntR ligand-binding domain-like"/>
    <property type="match status" value="1"/>
</dbReference>
<evidence type="ECO:0000256" key="1">
    <source>
        <dbReference type="ARBA" id="ARBA00023015"/>
    </source>
</evidence>
<evidence type="ECO:0000256" key="3">
    <source>
        <dbReference type="ARBA" id="ARBA00023163"/>
    </source>
</evidence>
<dbReference type="SUPFAM" id="SSF46785">
    <property type="entry name" value="Winged helix' DNA-binding domain"/>
    <property type="match status" value="1"/>
</dbReference>
<comment type="caution">
    <text evidence="5">The sequence shown here is derived from an EMBL/GenBank/DDBJ whole genome shotgun (WGS) entry which is preliminary data.</text>
</comment>
<sequence length="246" mass="28533">MSKLTNNDIMMKNVSNLTRSGCEIVHSNKDKSTTVSYVVKEIRQEILKGNLKEGERLIQEEWAERLNVSRMPVREAFARLQEEHLVEIIPHKGTIVTPINRDDIEEVYQTRALLEGLAVKKSLPFLTEDDKEELHNILIQMEELEISDGTNEQYIQLNRDFHHLLRKGCPWGRLKKIVENLGISPIAPSLLKGYYTEAQREHRNIYEAVLRGDPHEVEAAVKYHILRTKNNLIKQMELLSEETKNS</sequence>
<keyword evidence="1" id="KW-0805">Transcription regulation</keyword>
<evidence type="ECO:0000259" key="4">
    <source>
        <dbReference type="PROSITE" id="PS50949"/>
    </source>
</evidence>
<gene>
    <name evidence="5" type="ORF">ACFSBH_11245</name>
</gene>
<dbReference type="Gene3D" id="1.10.10.10">
    <property type="entry name" value="Winged helix-like DNA-binding domain superfamily/Winged helix DNA-binding domain"/>
    <property type="match status" value="1"/>
</dbReference>
<dbReference type="PANTHER" id="PTHR43537">
    <property type="entry name" value="TRANSCRIPTIONAL REGULATOR, GNTR FAMILY"/>
    <property type="match status" value="1"/>
</dbReference>
<keyword evidence="3" id="KW-0804">Transcription</keyword>
<dbReference type="InterPro" id="IPR000524">
    <property type="entry name" value="Tscrpt_reg_HTH_GntR"/>
</dbReference>
<feature type="domain" description="HTH gntR-type" evidence="4">
    <location>
        <begin position="32"/>
        <end position="99"/>
    </location>
</feature>
<dbReference type="RefSeq" id="WP_379597570.1">
    <property type="nucleotide sequence ID" value="NZ_JBHUDE010000048.1"/>
</dbReference>
<reference evidence="6" key="1">
    <citation type="journal article" date="2019" name="Int. J. Syst. Evol. Microbiol.">
        <title>The Global Catalogue of Microorganisms (GCM) 10K type strain sequencing project: providing services to taxonomists for standard genome sequencing and annotation.</title>
        <authorList>
            <consortium name="The Broad Institute Genomics Platform"/>
            <consortium name="The Broad Institute Genome Sequencing Center for Infectious Disease"/>
            <person name="Wu L."/>
            <person name="Ma J."/>
        </authorList>
    </citation>
    <scope>NUCLEOTIDE SEQUENCE [LARGE SCALE GENOMIC DNA]</scope>
    <source>
        <strain evidence="6">CGMCC 1.12376</strain>
    </source>
</reference>
<organism evidence="5 6">
    <name type="scientific">Oceanobacillus luteolus</name>
    <dbReference type="NCBI Taxonomy" id="1274358"/>
    <lineage>
        <taxon>Bacteria</taxon>
        <taxon>Bacillati</taxon>
        <taxon>Bacillota</taxon>
        <taxon>Bacilli</taxon>
        <taxon>Bacillales</taxon>
        <taxon>Bacillaceae</taxon>
        <taxon>Oceanobacillus</taxon>
    </lineage>
</organism>
<evidence type="ECO:0000256" key="2">
    <source>
        <dbReference type="ARBA" id="ARBA00023125"/>
    </source>
</evidence>
<dbReference type="SMART" id="SM00345">
    <property type="entry name" value="HTH_GNTR"/>
    <property type="match status" value="1"/>
</dbReference>
<dbReference type="InterPro" id="IPR036388">
    <property type="entry name" value="WH-like_DNA-bd_sf"/>
</dbReference>
<dbReference type="Pfam" id="PF00392">
    <property type="entry name" value="GntR"/>
    <property type="match status" value="1"/>
</dbReference>
<dbReference type="Proteomes" id="UP001597221">
    <property type="component" value="Unassembled WGS sequence"/>
</dbReference>
<name>A0ABW4HSV3_9BACI</name>
<dbReference type="InterPro" id="IPR036390">
    <property type="entry name" value="WH_DNA-bd_sf"/>
</dbReference>
<protein>
    <submittedName>
        <fullName evidence="5">GntR family transcriptional regulator</fullName>
    </submittedName>
</protein>
<dbReference type="EMBL" id="JBHUDE010000048">
    <property type="protein sequence ID" value="MFD1608232.1"/>
    <property type="molecule type" value="Genomic_DNA"/>
</dbReference>
<dbReference type="SUPFAM" id="SSF48008">
    <property type="entry name" value="GntR ligand-binding domain-like"/>
    <property type="match status" value="1"/>
</dbReference>
<evidence type="ECO:0000313" key="6">
    <source>
        <dbReference type="Proteomes" id="UP001597221"/>
    </source>
</evidence>
<dbReference type="InterPro" id="IPR008920">
    <property type="entry name" value="TF_FadR/GntR_C"/>
</dbReference>
<proteinExistence type="predicted"/>
<dbReference type="CDD" id="cd07377">
    <property type="entry name" value="WHTH_GntR"/>
    <property type="match status" value="1"/>
</dbReference>
<dbReference type="PANTHER" id="PTHR43537:SF24">
    <property type="entry name" value="GLUCONATE OPERON TRANSCRIPTIONAL REPRESSOR"/>
    <property type="match status" value="1"/>
</dbReference>
<keyword evidence="2" id="KW-0238">DNA-binding</keyword>
<evidence type="ECO:0000313" key="5">
    <source>
        <dbReference type="EMBL" id="MFD1608232.1"/>
    </source>
</evidence>
<accession>A0ABW4HSV3</accession>
<dbReference type="Pfam" id="PF07729">
    <property type="entry name" value="FCD"/>
    <property type="match status" value="1"/>
</dbReference>
<dbReference type="SMART" id="SM00895">
    <property type="entry name" value="FCD"/>
    <property type="match status" value="1"/>
</dbReference>
<keyword evidence="6" id="KW-1185">Reference proteome</keyword>
<dbReference type="PROSITE" id="PS50949">
    <property type="entry name" value="HTH_GNTR"/>
    <property type="match status" value="1"/>
</dbReference>